<gene>
    <name evidence="1" type="ORF">SOCEGT47_048100</name>
</gene>
<dbReference type="InterPro" id="IPR016138">
    <property type="entry name" value="Ribosome_inactivat_prot_sub1"/>
</dbReference>
<accession>A0A4P2Q5M7</accession>
<dbReference type="Proteomes" id="UP000295781">
    <property type="component" value="Chromosome"/>
</dbReference>
<dbReference type="InterPro" id="IPR001574">
    <property type="entry name" value="Ribosome_inactivat_prot"/>
</dbReference>
<proteinExistence type="predicted"/>
<dbReference type="InterPro" id="IPR036041">
    <property type="entry name" value="Ribosome-inact_prot_sf"/>
</dbReference>
<sequence length="211" mass="23712">MANYDLDIQKYHETHTNMWLALTLVSAAGYRYCDTTSADEHTVTVKDGSNGPSCVLYLRKSDLYLVGFKNAADHVFAFDDQAPSSFGTRLSMPVNYANVSGSAKGSAIKRKTIVDAITAFSGHVGTKNWGGLSLPFLAMALLVSEAMRFKPIFMTMRGIVNDESNAKFTAFKAWEEDVTSWNRETEDLRERKKLKERPSQLEVKTWHHFGR</sequence>
<dbReference type="GO" id="GO:0017148">
    <property type="term" value="P:negative regulation of translation"/>
    <property type="evidence" value="ECO:0007669"/>
    <property type="project" value="InterPro"/>
</dbReference>
<name>A0A4P2Q5M7_SORCE</name>
<dbReference type="RefSeq" id="WP_129350083.1">
    <property type="nucleotide sequence ID" value="NZ_CP012670.1"/>
</dbReference>
<protein>
    <submittedName>
        <fullName evidence="1">Uncharacterized protein</fullName>
    </submittedName>
</protein>
<dbReference type="GO" id="GO:0030598">
    <property type="term" value="F:rRNA N-glycosylase activity"/>
    <property type="evidence" value="ECO:0007669"/>
    <property type="project" value="InterPro"/>
</dbReference>
<dbReference type="SUPFAM" id="SSF56371">
    <property type="entry name" value="Ribosome inactivating proteins (RIP)"/>
    <property type="match status" value="1"/>
</dbReference>
<dbReference type="Gene3D" id="3.40.420.10">
    <property type="entry name" value="Ricin (A subunit), domain 1"/>
    <property type="match status" value="1"/>
</dbReference>
<organism evidence="1 2">
    <name type="scientific">Sorangium cellulosum</name>
    <name type="common">Polyangium cellulosum</name>
    <dbReference type="NCBI Taxonomy" id="56"/>
    <lineage>
        <taxon>Bacteria</taxon>
        <taxon>Pseudomonadati</taxon>
        <taxon>Myxococcota</taxon>
        <taxon>Polyangia</taxon>
        <taxon>Polyangiales</taxon>
        <taxon>Polyangiaceae</taxon>
        <taxon>Sorangium</taxon>
    </lineage>
</organism>
<reference evidence="1 2" key="1">
    <citation type="submission" date="2015-09" db="EMBL/GenBank/DDBJ databases">
        <title>Sorangium comparison.</title>
        <authorList>
            <person name="Zaburannyi N."/>
            <person name="Bunk B."/>
            <person name="Overmann J."/>
            <person name="Mueller R."/>
        </authorList>
    </citation>
    <scope>NUCLEOTIDE SEQUENCE [LARGE SCALE GENOMIC DNA]</scope>
    <source>
        <strain evidence="1 2">So ceGT47</strain>
    </source>
</reference>
<evidence type="ECO:0000313" key="2">
    <source>
        <dbReference type="Proteomes" id="UP000295781"/>
    </source>
</evidence>
<dbReference type="Pfam" id="PF00161">
    <property type="entry name" value="RIP"/>
    <property type="match status" value="1"/>
</dbReference>
<dbReference type="EMBL" id="CP012670">
    <property type="protein sequence ID" value="AUX24273.1"/>
    <property type="molecule type" value="Genomic_DNA"/>
</dbReference>
<evidence type="ECO:0000313" key="1">
    <source>
        <dbReference type="EMBL" id="AUX24273.1"/>
    </source>
</evidence>
<dbReference type="AlphaFoldDB" id="A0A4P2Q5M7"/>